<dbReference type="EMBL" id="JACHET010000001">
    <property type="protein sequence ID" value="MBB6184366.1"/>
    <property type="molecule type" value="Genomic_DNA"/>
</dbReference>
<organism evidence="2 3">
    <name type="scientific">Oleiagrimonas soli</name>
    <dbReference type="NCBI Taxonomy" id="1543381"/>
    <lineage>
        <taxon>Bacteria</taxon>
        <taxon>Pseudomonadati</taxon>
        <taxon>Pseudomonadota</taxon>
        <taxon>Gammaproteobacteria</taxon>
        <taxon>Lysobacterales</taxon>
        <taxon>Rhodanobacteraceae</taxon>
        <taxon>Oleiagrimonas</taxon>
    </lineage>
</organism>
<dbReference type="Pfam" id="PF06172">
    <property type="entry name" value="Cupin_5"/>
    <property type="match status" value="1"/>
</dbReference>
<dbReference type="InterPro" id="IPR011051">
    <property type="entry name" value="RmlC_Cupin_sf"/>
</dbReference>
<evidence type="ECO:0000313" key="2">
    <source>
        <dbReference type="EMBL" id="MBB6184366.1"/>
    </source>
</evidence>
<name>A0A841KGR5_9GAMM</name>
<reference evidence="2 3" key="1">
    <citation type="submission" date="2020-08" db="EMBL/GenBank/DDBJ databases">
        <title>Genomic Encyclopedia of Type Strains, Phase IV (KMG-IV): sequencing the most valuable type-strain genomes for metagenomic binning, comparative biology and taxonomic classification.</title>
        <authorList>
            <person name="Goeker M."/>
        </authorList>
    </citation>
    <scope>NUCLEOTIDE SEQUENCE [LARGE SCALE GENOMIC DNA]</scope>
    <source>
        <strain evidence="2 3">DSM 107085</strain>
    </source>
</reference>
<dbReference type="Proteomes" id="UP000560000">
    <property type="component" value="Unassembled WGS sequence"/>
</dbReference>
<sequence>MPEAMMPEDFIDHPEGGRFLQVFKSRATVVAPDGRSRSALTHIYFALGEGEVSRFHKVRSDEVWNLYRGSGLYLYTWDGSDAPPQRHELSDASGAYCHVVPAGMWQAAEPIGDSVMVGCSVGPGFEYEDFELMEPGSELAEQVESFDPAMSRFTTV</sequence>
<dbReference type="PANTHER" id="PTHR33387:SF3">
    <property type="entry name" value="DUF985 DOMAIN-CONTAINING PROTEIN"/>
    <property type="match status" value="1"/>
</dbReference>
<proteinExistence type="predicted"/>
<feature type="domain" description="DUF985" evidence="1">
    <location>
        <begin position="11"/>
        <end position="133"/>
    </location>
</feature>
<accession>A0A841KGR5</accession>
<dbReference type="InterPro" id="IPR039935">
    <property type="entry name" value="YML079W-like"/>
</dbReference>
<dbReference type="InterPro" id="IPR014710">
    <property type="entry name" value="RmlC-like_jellyroll"/>
</dbReference>
<dbReference type="CDD" id="cd06121">
    <property type="entry name" value="cupin_YML079wp"/>
    <property type="match status" value="1"/>
</dbReference>
<evidence type="ECO:0000313" key="3">
    <source>
        <dbReference type="Proteomes" id="UP000560000"/>
    </source>
</evidence>
<dbReference type="PANTHER" id="PTHR33387">
    <property type="entry name" value="RMLC-LIKE JELLY ROLL FOLD PROTEIN"/>
    <property type="match status" value="1"/>
</dbReference>
<dbReference type="RefSeq" id="WP_200877527.1">
    <property type="nucleotide sequence ID" value="NZ_JACHET010000001.1"/>
</dbReference>
<dbReference type="InterPro" id="IPR009327">
    <property type="entry name" value="Cupin_DUF985"/>
</dbReference>
<dbReference type="SUPFAM" id="SSF51182">
    <property type="entry name" value="RmlC-like cupins"/>
    <property type="match status" value="1"/>
</dbReference>
<gene>
    <name evidence="2" type="ORF">HNQ86_001711</name>
</gene>
<dbReference type="AlphaFoldDB" id="A0A841KGR5"/>
<comment type="caution">
    <text evidence="2">The sequence shown here is derived from an EMBL/GenBank/DDBJ whole genome shotgun (WGS) entry which is preliminary data.</text>
</comment>
<protein>
    <recommendedName>
        <fullName evidence="1">DUF985 domain-containing protein</fullName>
    </recommendedName>
</protein>
<evidence type="ECO:0000259" key="1">
    <source>
        <dbReference type="Pfam" id="PF06172"/>
    </source>
</evidence>
<dbReference type="Gene3D" id="2.60.120.10">
    <property type="entry name" value="Jelly Rolls"/>
    <property type="match status" value="1"/>
</dbReference>